<name>A0A016SB27_9BILA</name>
<feature type="compositionally biased region" description="Low complexity" evidence="1">
    <location>
        <begin position="56"/>
        <end position="70"/>
    </location>
</feature>
<keyword evidence="3" id="KW-1185">Reference proteome</keyword>
<dbReference type="AlphaFoldDB" id="A0A016SB27"/>
<sequence>MQRPCTKLRDVTLLLHSCGNIALEPQSMKLPRPWYKEDGSSGECALGTQPERRNASSRNASSSGSQLLPFSSPLLLQGAAMKGRMAAMEGKMAATGNRCCQRFYSKHYAVRAAFVLHSYQRGRCHKEAPRPKRARKEA</sequence>
<organism evidence="2 3">
    <name type="scientific">Ancylostoma ceylanicum</name>
    <dbReference type="NCBI Taxonomy" id="53326"/>
    <lineage>
        <taxon>Eukaryota</taxon>
        <taxon>Metazoa</taxon>
        <taxon>Ecdysozoa</taxon>
        <taxon>Nematoda</taxon>
        <taxon>Chromadorea</taxon>
        <taxon>Rhabditida</taxon>
        <taxon>Rhabditina</taxon>
        <taxon>Rhabditomorpha</taxon>
        <taxon>Strongyloidea</taxon>
        <taxon>Ancylostomatidae</taxon>
        <taxon>Ancylostomatinae</taxon>
        <taxon>Ancylostoma</taxon>
    </lineage>
</organism>
<accession>A0A016SB27</accession>
<gene>
    <name evidence="2" type="primary">Acey_s0256.g371</name>
    <name evidence="2" type="ORF">Y032_0256g371</name>
</gene>
<comment type="caution">
    <text evidence="2">The sequence shown here is derived from an EMBL/GenBank/DDBJ whole genome shotgun (WGS) entry which is preliminary data.</text>
</comment>
<evidence type="ECO:0000313" key="2">
    <source>
        <dbReference type="EMBL" id="EYB87855.1"/>
    </source>
</evidence>
<dbReference type="EMBL" id="JARK01001592">
    <property type="protein sequence ID" value="EYB87855.1"/>
    <property type="molecule type" value="Genomic_DNA"/>
</dbReference>
<protein>
    <submittedName>
        <fullName evidence="2">Uncharacterized protein</fullName>
    </submittedName>
</protein>
<feature type="region of interest" description="Disordered" evidence="1">
    <location>
        <begin position="32"/>
        <end position="70"/>
    </location>
</feature>
<reference evidence="3" key="1">
    <citation type="journal article" date="2015" name="Nat. Genet.">
        <title>The genome and transcriptome of the zoonotic hookworm Ancylostoma ceylanicum identify infection-specific gene families.</title>
        <authorList>
            <person name="Schwarz E.M."/>
            <person name="Hu Y."/>
            <person name="Antoshechkin I."/>
            <person name="Miller M.M."/>
            <person name="Sternberg P.W."/>
            <person name="Aroian R.V."/>
        </authorList>
    </citation>
    <scope>NUCLEOTIDE SEQUENCE</scope>
    <source>
        <strain evidence="3">HY135</strain>
    </source>
</reference>
<evidence type="ECO:0000256" key="1">
    <source>
        <dbReference type="SAM" id="MobiDB-lite"/>
    </source>
</evidence>
<evidence type="ECO:0000313" key="3">
    <source>
        <dbReference type="Proteomes" id="UP000024635"/>
    </source>
</evidence>
<proteinExistence type="predicted"/>
<dbReference type="Proteomes" id="UP000024635">
    <property type="component" value="Unassembled WGS sequence"/>
</dbReference>